<proteinExistence type="predicted"/>
<gene>
    <name evidence="6" type="ORF">MNBD_ALPHA09-1105</name>
</gene>
<keyword evidence="1" id="KW-0349">Heme</keyword>
<keyword evidence="4" id="KW-0472">Membrane</keyword>
<dbReference type="PROSITE" id="PS51007">
    <property type="entry name" value="CYTC"/>
    <property type="match status" value="1"/>
</dbReference>
<feature type="domain" description="Cytochrome c" evidence="5">
    <location>
        <begin position="148"/>
        <end position="245"/>
    </location>
</feature>
<evidence type="ECO:0000256" key="4">
    <source>
        <dbReference type="SAM" id="Phobius"/>
    </source>
</evidence>
<reference evidence="6" key="1">
    <citation type="submission" date="2018-06" db="EMBL/GenBank/DDBJ databases">
        <authorList>
            <person name="Zhirakovskaya E."/>
        </authorList>
    </citation>
    <scope>NUCLEOTIDE SEQUENCE</scope>
</reference>
<dbReference type="EMBL" id="UOEM01000004">
    <property type="protein sequence ID" value="VAW10109.1"/>
    <property type="molecule type" value="Genomic_DNA"/>
</dbReference>
<dbReference type="SUPFAM" id="SSF46626">
    <property type="entry name" value="Cytochrome c"/>
    <property type="match status" value="1"/>
</dbReference>
<dbReference type="Gene3D" id="1.10.760.10">
    <property type="entry name" value="Cytochrome c-like domain"/>
    <property type="match status" value="1"/>
</dbReference>
<dbReference type="AlphaFoldDB" id="A0A3B0TD90"/>
<dbReference type="GO" id="GO:0009055">
    <property type="term" value="F:electron transfer activity"/>
    <property type="evidence" value="ECO:0007669"/>
    <property type="project" value="InterPro"/>
</dbReference>
<evidence type="ECO:0000256" key="1">
    <source>
        <dbReference type="ARBA" id="ARBA00022617"/>
    </source>
</evidence>
<name>A0A3B0TD90_9ZZZZ</name>
<evidence type="ECO:0000313" key="6">
    <source>
        <dbReference type="EMBL" id="VAW10109.1"/>
    </source>
</evidence>
<dbReference type="GO" id="GO:0020037">
    <property type="term" value="F:heme binding"/>
    <property type="evidence" value="ECO:0007669"/>
    <property type="project" value="InterPro"/>
</dbReference>
<organism evidence="6">
    <name type="scientific">hydrothermal vent metagenome</name>
    <dbReference type="NCBI Taxonomy" id="652676"/>
    <lineage>
        <taxon>unclassified sequences</taxon>
        <taxon>metagenomes</taxon>
        <taxon>ecological metagenomes</taxon>
    </lineage>
</organism>
<evidence type="ECO:0000256" key="2">
    <source>
        <dbReference type="ARBA" id="ARBA00022723"/>
    </source>
</evidence>
<accession>A0A3B0TD90</accession>
<keyword evidence="2" id="KW-0479">Metal-binding</keyword>
<feature type="transmembrane region" description="Helical" evidence="4">
    <location>
        <begin position="77"/>
        <end position="95"/>
    </location>
</feature>
<keyword evidence="3" id="KW-0408">Iron</keyword>
<keyword evidence="4" id="KW-0812">Transmembrane</keyword>
<keyword evidence="4" id="KW-1133">Transmembrane helix</keyword>
<dbReference type="InterPro" id="IPR036909">
    <property type="entry name" value="Cyt_c-like_dom_sf"/>
</dbReference>
<feature type="transmembrane region" description="Helical" evidence="4">
    <location>
        <begin position="6"/>
        <end position="28"/>
    </location>
</feature>
<feature type="transmembrane region" description="Helical" evidence="4">
    <location>
        <begin position="35"/>
        <end position="54"/>
    </location>
</feature>
<protein>
    <recommendedName>
        <fullName evidence="5">Cytochrome c domain-containing protein</fullName>
    </recommendedName>
</protein>
<dbReference type="InterPro" id="IPR009056">
    <property type="entry name" value="Cyt_c-like_dom"/>
</dbReference>
<evidence type="ECO:0000256" key="3">
    <source>
        <dbReference type="ARBA" id="ARBA00023004"/>
    </source>
</evidence>
<evidence type="ECO:0000259" key="5">
    <source>
        <dbReference type="PROSITE" id="PS51007"/>
    </source>
</evidence>
<dbReference type="GO" id="GO:0046872">
    <property type="term" value="F:metal ion binding"/>
    <property type="evidence" value="ECO:0007669"/>
    <property type="project" value="UniProtKB-KW"/>
</dbReference>
<sequence>MKIPRLLQAVLVLAVVYFGFIVTFDYILGALIPKSLLAMYMFFTVAGVFMVFTYDQEQTAELVAPIKALVEDPKKRAMRNVVFAIVPLAVGYGVYAEMKPSFEAPVELRTIHPAPPTTAKMYGKRVNLAQVENPFRKFEKEDPEQFTKLVNEGAAVYIENCQFCHGDKLDGKGPYAEGLNPTPLNFQDIGTIAQLQESYVFWRIATGGPGLPKEAAPWISSMPVWQDFLEEDEIWKVILFLYDYTGHHPRSWGTE</sequence>
<dbReference type="Pfam" id="PF13442">
    <property type="entry name" value="Cytochrome_CBB3"/>
    <property type="match status" value="1"/>
</dbReference>